<dbReference type="InterPro" id="IPR038168">
    <property type="entry name" value="TF_DP_C_sf"/>
</dbReference>
<dbReference type="InterPro" id="IPR003316">
    <property type="entry name" value="E2F_WHTH_DNA-bd_dom"/>
</dbReference>
<evidence type="ECO:0000256" key="4">
    <source>
        <dbReference type="ARBA" id="ARBA00023125"/>
    </source>
</evidence>
<sequence>MSAKGTPTPDNLQSPVGKKTNPKAPGRVPSKRRAGSAANGTTKRPTRRELNKKLLEVELEEKNDVPTVPIKAENTATVPFGVDAASASITPTSLHDDFVNMMKTQGLEKIATEAGLLKNGSLVESQAPATPSVPTTSTKPAGGKKALSAASTLASPTFTSPCGSIRVCGVFNGNVLANADDMVRSPGKKRKYLKINKGLRHFSMKVCQKVEEKHVTSYNEVADELVREFVTMRPNDAVYDEKNIRRRVYDALNVLMAMDIISKERKEIRWKGLPSNLQHDTEMLLAERNERMKSVEQKKQHLQDLLVQQVAMKNLLKRNAERKRKESENPASVNIVRDEGRVFLPFIAVNTSKDTVIQCEMSEDRQDIFFNFSAPFEIHDDADILQKLNLHKAPYADLKQVVPDKLLSYLPAECEMKSEE</sequence>
<reference evidence="11 12" key="1">
    <citation type="submission" date="2024-09" db="EMBL/GenBank/DDBJ databases">
        <title>Genome sequencing and assembly of Phytophthora oleae, isolate VK10A, causative agent of rot of olive drupes.</title>
        <authorList>
            <person name="Conti Taguali S."/>
            <person name="Riolo M."/>
            <person name="La Spada F."/>
            <person name="Cacciola S.O."/>
            <person name="Dionisio G."/>
        </authorList>
    </citation>
    <scope>NUCLEOTIDE SEQUENCE [LARGE SCALE GENOMIC DNA]</scope>
    <source>
        <strain evidence="11 12">VK10A</strain>
    </source>
</reference>
<dbReference type="Pfam" id="PF08781">
    <property type="entry name" value="DP"/>
    <property type="match status" value="1"/>
</dbReference>
<gene>
    <name evidence="11" type="ORF">V7S43_005974</name>
</gene>
<feature type="domain" description="Transcription factor DP C-terminal" evidence="9">
    <location>
        <begin position="279"/>
        <end position="420"/>
    </location>
</feature>
<organism evidence="11 12">
    <name type="scientific">Phytophthora oleae</name>
    <dbReference type="NCBI Taxonomy" id="2107226"/>
    <lineage>
        <taxon>Eukaryota</taxon>
        <taxon>Sar</taxon>
        <taxon>Stramenopiles</taxon>
        <taxon>Oomycota</taxon>
        <taxon>Peronosporomycetes</taxon>
        <taxon>Peronosporales</taxon>
        <taxon>Peronosporaceae</taxon>
        <taxon>Phytophthora</taxon>
    </lineage>
</organism>
<dbReference type="InterPro" id="IPR036390">
    <property type="entry name" value="WH_DNA-bd_sf"/>
</dbReference>
<evidence type="ECO:0000259" key="9">
    <source>
        <dbReference type="SMART" id="SM01138"/>
    </source>
</evidence>
<feature type="region of interest" description="Disordered" evidence="8">
    <location>
        <begin position="125"/>
        <end position="144"/>
    </location>
</feature>
<keyword evidence="6 7" id="KW-0539">Nucleus</keyword>
<dbReference type="FunFam" id="1.20.140.80:FF:000003">
    <property type="entry name" value="Transcription factor dp-1"/>
    <property type="match status" value="1"/>
</dbReference>
<protein>
    <recommendedName>
        <fullName evidence="13">Transcription factor Dp-1</fullName>
    </recommendedName>
</protein>
<dbReference type="InterPro" id="IPR037241">
    <property type="entry name" value="E2F-DP_heterodim"/>
</dbReference>
<dbReference type="GO" id="GO:0010468">
    <property type="term" value="P:regulation of gene expression"/>
    <property type="evidence" value="ECO:0007669"/>
    <property type="project" value="UniProtKB-ARBA"/>
</dbReference>
<evidence type="ECO:0000256" key="5">
    <source>
        <dbReference type="ARBA" id="ARBA00023163"/>
    </source>
</evidence>
<dbReference type="SMART" id="SM01372">
    <property type="entry name" value="E2F_TDP"/>
    <property type="match status" value="1"/>
</dbReference>
<evidence type="ECO:0000256" key="3">
    <source>
        <dbReference type="ARBA" id="ARBA00023015"/>
    </source>
</evidence>
<feature type="domain" description="E2F/DP family winged-helix DNA-binding" evidence="10">
    <location>
        <begin position="194"/>
        <end position="272"/>
    </location>
</feature>
<dbReference type="Gene3D" id="1.10.10.10">
    <property type="entry name" value="Winged helix-like DNA-binding domain superfamily/Winged helix DNA-binding domain"/>
    <property type="match status" value="1"/>
</dbReference>
<dbReference type="CDD" id="cd14458">
    <property type="entry name" value="DP_DD"/>
    <property type="match status" value="1"/>
</dbReference>
<accession>A0ABD3FRY1</accession>
<dbReference type="Gene3D" id="1.20.140.80">
    <property type="entry name" value="Transcription factor DP"/>
    <property type="match status" value="1"/>
</dbReference>
<evidence type="ECO:0000256" key="7">
    <source>
        <dbReference type="RuleBase" id="RU003796"/>
    </source>
</evidence>
<comment type="caution">
    <text evidence="11">The sequence shown here is derived from an EMBL/GenBank/DDBJ whole genome shotgun (WGS) entry which is preliminary data.</text>
</comment>
<name>A0ABD3FRY1_9STRA</name>
<dbReference type="PANTHER" id="PTHR12548">
    <property type="entry name" value="TRANSCRIPTION FACTOR DP"/>
    <property type="match status" value="1"/>
</dbReference>
<keyword evidence="3 7" id="KW-0805">Transcription regulation</keyword>
<dbReference type="Pfam" id="PF02319">
    <property type="entry name" value="WHD_E2F_TDP"/>
    <property type="match status" value="1"/>
</dbReference>
<evidence type="ECO:0000313" key="11">
    <source>
        <dbReference type="EMBL" id="KAL3668677.1"/>
    </source>
</evidence>
<dbReference type="InterPro" id="IPR014889">
    <property type="entry name" value="Transc_factor_DP_C"/>
</dbReference>
<dbReference type="PANTHER" id="PTHR12548:SF9">
    <property type="entry name" value="TRANSCRIPTION FACTOR DP"/>
    <property type="match status" value="1"/>
</dbReference>
<dbReference type="Proteomes" id="UP001632037">
    <property type="component" value="Unassembled WGS sequence"/>
</dbReference>
<dbReference type="GO" id="GO:0005634">
    <property type="term" value="C:nucleus"/>
    <property type="evidence" value="ECO:0007669"/>
    <property type="project" value="UniProtKB-SubCell"/>
</dbReference>
<dbReference type="InterPro" id="IPR036388">
    <property type="entry name" value="WH-like_DNA-bd_sf"/>
</dbReference>
<dbReference type="InterPro" id="IPR015648">
    <property type="entry name" value="Transcrpt_fac_DP"/>
</dbReference>
<evidence type="ECO:0000256" key="2">
    <source>
        <dbReference type="ARBA" id="ARBA00010940"/>
    </source>
</evidence>
<dbReference type="SUPFAM" id="SSF46785">
    <property type="entry name" value="Winged helix' DNA-binding domain"/>
    <property type="match status" value="1"/>
</dbReference>
<keyword evidence="12" id="KW-1185">Reference proteome</keyword>
<dbReference type="SMART" id="SM01138">
    <property type="entry name" value="DP"/>
    <property type="match status" value="1"/>
</dbReference>
<evidence type="ECO:0008006" key="13">
    <source>
        <dbReference type="Google" id="ProtNLM"/>
    </source>
</evidence>
<keyword evidence="4 7" id="KW-0238">DNA-binding</keyword>
<evidence type="ECO:0000256" key="6">
    <source>
        <dbReference type="ARBA" id="ARBA00023242"/>
    </source>
</evidence>
<dbReference type="SUPFAM" id="SSF144074">
    <property type="entry name" value="E2F-DP heterodimerization region"/>
    <property type="match status" value="1"/>
</dbReference>
<keyword evidence="5 7" id="KW-0804">Transcription</keyword>
<comment type="similarity">
    <text evidence="2 7">Belongs to the E2F/DP family.</text>
</comment>
<evidence type="ECO:0000259" key="10">
    <source>
        <dbReference type="SMART" id="SM01372"/>
    </source>
</evidence>
<feature type="region of interest" description="Disordered" evidence="8">
    <location>
        <begin position="1"/>
        <end position="50"/>
    </location>
</feature>
<dbReference type="GO" id="GO:0003677">
    <property type="term" value="F:DNA binding"/>
    <property type="evidence" value="ECO:0007669"/>
    <property type="project" value="UniProtKB-KW"/>
</dbReference>
<dbReference type="AlphaFoldDB" id="A0ABD3FRY1"/>
<evidence type="ECO:0000256" key="8">
    <source>
        <dbReference type="SAM" id="MobiDB-lite"/>
    </source>
</evidence>
<comment type="subcellular location">
    <subcellularLocation>
        <location evidence="1 7">Nucleus</location>
    </subcellularLocation>
</comment>
<evidence type="ECO:0000313" key="12">
    <source>
        <dbReference type="Proteomes" id="UP001632037"/>
    </source>
</evidence>
<dbReference type="EMBL" id="JBIMZQ010000010">
    <property type="protein sequence ID" value="KAL3668677.1"/>
    <property type="molecule type" value="Genomic_DNA"/>
</dbReference>
<evidence type="ECO:0000256" key="1">
    <source>
        <dbReference type="ARBA" id="ARBA00004123"/>
    </source>
</evidence>
<proteinExistence type="inferred from homology"/>
<dbReference type="FunFam" id="1.10.10.10:FF:000047">
    <property type="entry name" value="Transcription factor"/>
    <property type="match status" value="1"/>
</dbReference>